<reference evidence="3 4" key="1">
    <citation type="submission" date="2009-09" db="EMBL/GenBank/DDBJ databases">
        <authorList>
            <person name="Weinstock G."/>
            <person name="Sodergren E."/>
            <person name="Clifton S."/>
            <person name="Fulton L."/>
            <person name="Fulton B."/>
            <person name="Courtney L."/>
            <person name="Fronick C."/>
            <person name="Harrison M."/>
            <person name="Strong C."/>
            <person name="Farmer C."/>
            <person name="Delahaunty K."/>
            <person name="Markovic C."/>
            <person name="Hall O."/>
            <person name="Minx P."/>
            <person name="Tomlinson C."/>
            <person name="Mitreva M."/>
            <person name="Nelson J."/>
            <person name="Hou S."/>
            <person name="Wollam A."/>
            <person name="Pepin K.H."/>
            <person name="Johnson M."/>
            <person name="Bhonagiri V."/>
            <person name="Nash W.E."/>
            <person name="Warren W."/>
            <person name="Chinwalla A."/>
            <person name="Mardis E.R."/>
            <person name="Wilson R.K."/>
        </authorList>
    </citation>
    <scope>NUCLEOTIDE SEQUENCE [LARGE SCALE GENOMIC DNA]</scope>
    <source>
        <strain evidence="3">ATCC 35185</strain>
        <strain evidence="4">ATCC 35185 / DSM 20758 / VPI D19B-28</strain>
    </source>
</reference>
<dbReference type="HOGENOM" id="CLU_952806_0_0_9"/>
<dbReference type="InterPro" id="IPR029787">
    <property type="entry name" value="Nucleotide_cyclase"/>
</dbReference>
<dbReference type="AlphaFoldDB" id="C9LRI1"/>
<dbReference type="Proteomes" id="UP000011124">
    <property type="component" value="Chromosome"/>
</dbReference>
<accession>C9LRI1</accession>
<dbReference type="STRING" id="546271.Selsp_1946"/>
<evidence type="ECO:0000259" key="1">
    <source>
        <dbReference type="PROSITE" id="PS50887"/>
    </source>
</evidence>
<dbReference type="SUPFAM" id="SSF55073">
    <property type="entry name" value="Nucleotide cyclase"/>
    <property type="match status" value="1"/>
</dbReference>
<name>C9LRI1_SELS3</name>
<dbReference type="PANTHER" id="PTHR33121">
    <property type="entry name" value="CYCLIC DI-GMP PHOSPHODIESTERASE PDEF"/>
    <property type="match status" value="1"/>
</dbReference>
<evidence type="ECO:0000313" key="4">
    <source>
        <dbReference type="Proteomes" id="UP000003505"/>
    </source>
</evidence>
<dbReference type="Proteomes" id="UP000003505">
    <property type="component" value="Unassembled WGS sequence"/>
</dbReference>
<dbReference type="eggNOG" id="COG2199">
    <property type="taxonomic scope" value="Bacteria"/>
</dbReference>
<dbReference type="SMART" id="SM00267">
    <property type="entry name" value="GGDEF"/>
    <property type="match status" value="1"/>
</dbReference>
<dbReference type="EMBL" id="ACKP02000002">
    <property type="protein sequence ID" value="EEX78447.1"/>
    <property type="molecule type" value="Genomic_DNA"/>
</dbReference>
<dbReference type="InterPro" id="IPR000160">
    <property type="entry name" value="GGDEF_dom"/>
</dbReference>
<sequence length="292" mass="33119">MWQYKADIPETHYQNQCVKLLLQKLGAILFSYELKTDTMSFRLVRGGMQVREIEGFRRTMNAERRLMVHPDFLEQMIAFFSGQNTERDSFLLDMGNPPTGKYSWYKFVIERENDECGHLSTVRGVMWRTDRLHDAAKEGGRFRSELDPVTGVANESGLLKEADCFLAGEGKKDVHALILVRLERYGDLEKRLGKRGAETLLVRLCNSIGSKFRSGDVLAHLGDGAFAVFVRDVTSKPLLELNAKGIEAIFRPGNAEYGKYGMKCRITLAYSPEEGIRCRDLLDAAREKAPLL</sequence>
<proteinExistence type="predicted"/>
<dbReference type="RefSeq" id="WP_006190593.1">
    <property type="nucleotide sequence ID" value="NC_015437.1"/>
</dbReference>
<keyword evidence="5" id="KW-1185">Reference proteome</keyword>
<feature type="domain" description="GGDEF" evidence="1">
    <location>
        <begin position="173"/>
        <end position="292"/>
    </location>
</feature>
<dbReference type="GO" id="GO:0071111">
    <property type="term" value="F:cyclic-guanylate-specific phosphodiesterase activity"/>
    <property type="evidence" value="ECO:0007669"/>
    <property type="project" value="InterPro"/>
</dbReference>
<evidence type="ECO:0000313" key="5">
    <source>
        <dbReference type="Proteomes" id="UP000011124"/>
    </source>
</evidence>
<gene>
    <name evidence="2" type="ordered locus">Selsp_1946</name>
    <name evidence="3" type="ORF">SELSPUOL_00046</name>
</gene>
<dbReference type="InterPro" id="IPR050706">
    <property type="entry name" value="Cyclic-di-GMP_PDE-like"/>
</dbReference>
<dbReference type="Pfam" id="PF00990">
    <property type="entry name" value="GGDEF"/>
    <property type="match status" value="1"/>
</dbReference>
<reference evidence="2 5" key="2">
    <citation type="submission" date="2011-04" db="EMBL/GenBank/DDBJ databases">
        <title>The complete genome of Selenomonas sputigena DSM 20758.</title>
        <authorList>
            <consortium name="US DOE Joint Genome Institute (JGI-PGF)"/>
            <person name="Lucas S."/>
            <person name="Copeland A."/>
            <person name="Lapidus A."/>
            <person name="Bruce D."/>
            <person name="Goodwin L."/>
            <person name="Pitluck S."/>
            <person name="Peters L."/>
            <person name="Kyrpides N."/>
            <person name="Mavromatis K."/>
            <person name="Ivanova N."/>
            <person name="Ovchinnikova G."/>
            <person name="Teshima H."/>
            <person name="Detter J.C."/>
            <person name="Tapia R."/>
            <person name="Han C."/>
            <person name="Land M."/>
            <person name="Hauser L."/>
            <person name="Markowitz V."/>
            <person name="Cheng J.-F."/>
            <person name="Hugenholtz P."/>
            <person name="Woyke T."/>
            <person name="Wu D."/>
            <person name="Gronow S."/>
            <person name="Wellnitz S."/>
            <person name="Schneider S."/>
            <person name="Klenk H.-P."/>
            <person name="Eisen J.A."/>
        </authorList>
    </citation>
    <scope>NUCLEOTIDE SEQUENCE [LARGE SCALE GENOMIC DNA]</scope>
    <source>
        <strain evidence="2">ATCC 35185</strain>
        <strain evidence="5">ATCC 35185 / DSM 20758 / VPI D19B-28</strain>
    </source>
</reference>
<dbReference type="EMBL" id="CP002637">
    <property type="protein sequence ID" value="AEC00899.1"/>
    <property type="molecule type" value="Genomic_DNA"/>
</dbReference>
<protein>
    <submittedName>
        <fullName evidence="3">Diguanylate cyclase (GGDEF) domain protein</fullName>
    </submittedName>
    <submittedName>
        <fullName evidence="2">GGDEF domain containing protein</fullName>
    </submittedName>
</protein>
<dbReference type="PANTHER" id="PTHR33121:SF79">
    <property type="entry name" value="CYCLIC DI-GMP PHOSPHODIESTERASE PDED-RELATED"/>
    <property type="match status" value="1"/>
</dbReference>
<evidence type="ECO:0000313" key="3">
    <source>
        <dbReference type="EMBL" id="EEX78447.1"/>
    </source>
</evidence>
<evidence type="ECO:0000313" key="2">
    <source>
        <dbReference type="EMBL" id="AEC00899.1"/>
    </source>
</evidence>
<dbReference type="Gene3D" id="3.30.70.270">
    <property type="match status" value="1"/>
</dbReference>
<dbReference type="InterPro" id="IPR043128">
    <property type="entry name" value="Rev_trsase/Diguanyl_cyclase"/>
</dbReference>
<organism evidence="3 4">
    <name type="scientific">Selenomonas sputigena (strain ATCC 35185 / DSM 20758 / CCUG 44933 / VPI D19B-28)</name>
    <dbReference type="NCBI Taxonomy" id="546271"/>
    <lineage>
        <taxon>Bacteria</taxon>
        <taxon>Bacillati</taxon>
        <taxon>Bacillota</taxon>
        <taxon>Negativicutes</taxon>
        <taxon>Selenomonadales</taxon>
        <taxon>Selenomonadaceae</taxon>
        <taxon>Selenomonas</taxon>
    </lineage>
</organism>
<dbReference type="OrthoDB" id="9804955at2"/>
<dbReference type="PROSITE" id="PS50887">
    <property type="entry name" value="GGDEF"/>
    <property type="match status" value="1"/>
</dbReference>
<dbReference type="KEGG" id="ssg:Selsp_1946"/>